<keyword evidence="5" id="KW-0547">Nucleotide-binding</keyword>
<accession>A0ABV6U1U8</accession>
<dbReference type="InterPro" id="IPR038257">
    <property type="entry name" value="CRISPR-assoc_Cas3_HD_sf"/>
</dbReference>
<evidence type="ECO:0000256" key="4">
    <source>
        <dbReference type="ARBA" id="ARBA00022723"/>
    </source>
</evidence>
<dbReference type="InterPro" id="IPR011545">
    <property type="entry name" value="DEAD/DEAH_box_helicase_dom"/>
</dbReference>
<dbReference type="InterPro" id="IPR054712">
    <property type="entry name" value="Cas3-like_dom"/>
</dbReference>
<dbReference type="InterPro" id="IPR006474">
    <property type="entry name" value="Helicase_Cas3_CRISPR-ass_core"/>
</dbReference>
<keyword evidence="8" id="KW-0067">ATP-binding</keyword>
<dbReference type="EMBL" id="JBHMQT010000013">
    <property type="protein sequence ID" value="MFC0862381.1"/>
    <property type="molecule type" value="Genomic_DNA"/>
</dbReference>
<dbReference type="Gene3D" id="3.40.50.300">
    <property type="entry name" value="P-loop containing nucleotide triphosphate hydrolases"/>
    <property type="match status" value="2"/>
</dbReference>
<comment type="similarity">
    <text evidence="2">In the central section; belongs to the CRISPR-associated helicase Cas3 family.</text>
</comment>
<feature type="region of interest" description="Disordered" evidence="10">
    <location>
        <begin position="657"/>
        <end position="682"/>
    </location>
</feature>
<dbReference type="InterPro" id="IPR014001">
    <property type="entry name" value="Helicase_ATP-bd"/>
</dbReference>
<protein>
    <submittedName>
        <fullName evidence="12">CRISPR-associated helicase Cas3</fullName>
    </submittedName>
</protein>
<dbReference type="PROSITE" id="PS51643">
    <property type="entry name" value="HD_CAS3"/>
    <property type="match status" value="1"/>
</dbReference>
<evidence type="ECO:0000256" key="1">
    <source>
        <dbReference type="ARBA" id="ARBA00006847"/>
    </source>
</evidence>
<evidence type="ECO:0000259" key="11">
    <source>
        <dbReference type="PROSITE" id="PS51643"/>
    </source>
</evidence>
<dbReference type="InterPro" id="IPR027417">
    <property type="entry name" value="P-loop_NTPase"/>
</dbReference>
<dbReference type="InterPro" id="IPR001650">
    <property type="entry name" value="Helicase_C-like"/>
</dbReference>
<organism evidence="12 13">
    <name type="scientific">Sphaerimonospora cavernae</name>
    <dbReference type="NCBI Taxonomy" id="1740611"/>
    <lineage>
        <taxon>Bacteria</taxon>
        <taxon>Bacillati</taxon>
        <taxon>Actinomycetota</taxon>
        <taxon>Actinomycetes</taxon>
        <taxon>Streptosporangiales</taxon>
        <taxon>Streptosporangiaceae</taxon>
        <taxon>Sphaerimonospora</taxon>
    </lineage>
</organism>
<comment type="similarity">
    <text evidence="1">In the N-terminal section; belongs to the CRISPR-associated nuclease Cas3-HD family.</text>
</comment>
<dbReference type="Pfam" id="PF00270">
    <property type="entry name" value="DEAD"/>
    <property type="match status" value="1"/>
</dbReference>
<dbReference type="Gene3D" id="1.10.3210.30">
    <property type="match status" value="1"/>
</dbReference>
<dbReference type="RefSeq" id="WP_394300595.1">
    <property type="nucleotide sequence ID" value="NZ_JBHMQT010000013.1"/>
</dbReference>
<evidence type="ECO:0000256" key="7">
    <source>
        <dbReference type="ARBA" id="ARBA00022806"/>
    </source>
</evidence>
<keyword evidence="7" id="KW-0347">Helicase</keyword>
<evidence type="ECO:0000256" key="5">
    <source>
        <dbReference type="ARBA" id="ARBA00022741"/>
    </source>
</evidence>
<proteinExistence type="inferred from homology"/>
<evidence type="ECO:0000256" key="10">
    <source>
        <dbReference type="SAM" id="MobiDB-lite"/>
    </source>
</evidence>
<evidence type="ECO:0000256" key="2">
    <source>
        <dbReference type="ARBA" id="ARBA00009046"/>
    </source>
</evidence>
<dbReference type="SMART" id="SM00487">
    <property type="entry name" value="DEXDc"/>
    <property type="match status" value="1"/>
</dbReference>
<comment type="caution">
    <text evidence="12">The sequence shown here is derived from an EMBL/GenBank/DDBJ whole genome shotgun (WGS) entry which is preliminary data.</text>
</comment>
<dbReference type="NCBIfam" id="TIGR01587">
    <property type="entry name" value="cas3_core"/>
    <property type="match status" value="1"/>
</dbReference>
<keyword evidence="9" id="KW-0051">Antiviral defense</keyword>
<dbReference type="CDD" id="cd09641">
    <property type="entry name" value="Cas3''_I"/>
    <property type="match status" value="1"/>
</dbReference>
<dbReference type="InterPro" id="IPR050547">
    <property type="entry name" value="DEAD_box_RNA_helicases"/>
</dbReference>
<reference evidence="12 13" key="1">
    <citation type="submission" date="2024-09" db="EMBL/GenBank/DDBJ databases">
        <authorList>
            <person name="Sun Q."/>
            <person name="Mori K."/>
        </authorList>
    </citation>
    <scope>NUCLEOTIDE SEQUENCE [LARGE SCALE GENOMIC DNA]</scope>
    <source>
        <strain evidence="12 13">TBRC 1851</strain>
    </source>
</reference>
<dbReference type="SUPFAM" id="SSF52540">
    <property type="entry name" value="P-loop containing nucleoside triphosphate hydrolases"/>
    <property type="match status" value="1"/>
</dbReference>
<keyword evidence="6" id="KW-0378">Hydrolase</keyword>
<feature type="compositionally biased region" description="Basic and acidic residues" evidence="10">
    <location>
        <begin position="664"/>
        <end position="682"/>
    </location>
</feature>
<dbReference type="PANTHER" id="PTHR47963">
    <property type="entry name" value="DEAD-BOX ATP-DEPENDENT RNA HELICASE 47, MITOCHONDRIAL"/>
    <property type="match status" value="1"/>
</dbReference>
<evidence type="ECO:0000256" key="9">
    <source>
        <dbReference type="ARBA" id="ARBA00023118"/>
    </source>
</evidence>
<keyword evidence="4" id="KW-0479">Metal-binding</keyword>
<evidence type="ECO:0000256" key="6">
    <source>
        <dbReference type="ARBA" id="ARBA00022801"/>
    </source>
</evidence>
<dbReference type="SMART" id="SM00490">
    <property type="entry name" value="HELICc"/>
    <property type="match status" value="1"/>
</dbReference>
<keyword evidence="3" id="KW-0540">Nuclease</keyword>
<feature type="region of interest" description="Disordered" evidence="10">
    <location>
        <begin position="839"/>
        <end position="860"/>
    </location>
</feature>
<dbReference type="Proteomes" id="UP001589870">
    <property type="component" value="Unassembled WGS sequence"/>
</dbReference>
<dbReference type="PANTHER" id="PTHR47963:SF9">
    <property type="entry name" value="CRISPR-ASSOCIATED ENDONUCLEASE_HELICASE CAS3"/>
    <property type="match status" value="1"/>
</dbReference>
<name>A0ABV6U1U8_9ACTN</name>
<dbReference type="Pfam" id="PF18019">
    <property type="entry name" value="Cas3_HD"/>
    <property type="match status" value="1"/>
</dbReference>
<evidence type="ECO:0000256" key="8">
    <source>
        <dbReference type="ARBA" id="ARBA00022840"/>
    </source>
</evidence>
<dbReference type="Pfam" id="PF22590">
    <property type="entry name" value="Cas3-like_C_2"/>
    <property type="match status" value="1"/>
</dbReference>
<sequence>MPVRAERWPKLPTIQVGVPLQQGYLCLGLPFLPASDGWCDLRDEIDLRSPWGKLGGGDLPHPLICHAIDTMAVAELLFDKLISPRLRSKFVAAFTPIGEARAWVAFFCGLHDLGKLSPAFQAVRADAAVRLMGEPAAGAIRQMPDYKRVGRIDTPHGVLTAVRVGPMLRAWGADLRTAQDLANAIGGHHGFFLRSETLREARNGFRDQGDDLWKGWCVRLAEQLLHLRELPKPSEAAWAQLHVETDLLVVLSGLTSVSDWIASDERNFPYAGADVDLDAYVQRAAERAHEAVSRLGWISWEPPEEGRYKNLFGEEPRQMQLDVEQLTYELGGPLMLVVEAPTGEGKTKAALQAGARLARSRRTLGPGAGLYFATPTRATSNQAYCELSDFIGRHQPELAVRLLHSGAEDFLIAQRVRAQEDEVLQPSAVDEGGDPAVAVDARDWFTRKKGLLAPIAVGTVDQVLMAGIRSRHVFVRMTGLSGKVVVIDEVHAYDPYMSTMLDRVLQWLGFLGVSVILLSATLPAHRRADLVRRWQSELLGHDVTAPAPDVTVGYPRITYATAETSETIPTAVSDLNADRRMTVLKVPDEELVNWLLEQVRPGGCVAVIHNLVRRVANTQEALEEAISRLPEEERPRLYVITGQLSAKARNEVENELRLAFGPPPREDPPDSSRMEQRGDAARPPRAIVVGTQVLESSLDLDFDLLVSDLAPIDCLIQRMGRVHRHGDAHLRPAHMAKLTLAITGIEETGKGPKLPPYTGSIYPKAVMWRTWALLRDRAEIHSPGDVSELIEKVYGPQPVACPSGWMDLDEAAQTLQKSHASQRFDARVIYLPWPRRDMPLTDMTKRAGSSRQTRREGRPT</sequence>
<dbReference type="InterPro" id="IPR006483">
    <property type="entry name" value="CRISPR-assoc_Cas3_HD"/>
</dbReference>
<dbReference type="CDD" id="cd17930">
    <property type="entry name" value="DEXHc_cas3"/>
    <property type="match status" value="1"/>
</dbReference>
<dbReference type="NCBIfam" id="TIGR01596">
    <property type="entry name" value="cas3_HD"/>
    <property type="match status" value="1"/>
</dbReference>
<evidence type="ECO:0000313" key="13">
    <source>
        <dbReference type="Proteomes" id="UP001589870"/>
    </source>
</evidence>
<evidence type="ECO:0000256" key="3">
    <source>
        <dbReference type="ARBA" id="ARBA00022722"/>
    </source>
</evidence>
<keyword evidence="13" id="KW-1185">Reference proteome</keyword>
<evidence type="ECO:0000313" key="12">
    <source>
        <dbReference type="EMBL" id="MFC0862381.1"/>
    </source>
</evidence>
<gene>
    <name evidence="12" type="primary">cas3</name>
    <name evidence="12" type="ORF">ACFHYQ_08735</name>
</gene>
<feature type="domain" description="HD Cas3-type" evidence="11">
    <location>
        <begin position="56"/>
        <end position="261"/>
    </location>
</feature>